<gene>
    <name evidence="8" type="ORF">JD844_006862</name>
</gene>
<evidence type="ECO:0000256" key="1">
    <source>
        <dbReference type="ARBA" id="ARBA00004123"/>
    </source>
</evidence>
<evidence type="ECO:0000313" key="9">
    <source>
        <dbReference type="Proteomes" id="UP000826234"/>
    </source>
</evidence>
<keyword evidence="2" id="KW-0805">Transcription regulation</keyword>
<accession>A0ABQ7T2H9</accession>
<dbReference type="PANTHER" id="PTHR11969">
    <property type="entry name" value="MAX DIMERIZATION, MAD"/>
    <property type="match status" value="1"/>
</dbReference>
<evidence type="ECO:0000313" key="8">
    <source>
        <dbReference type="EMBL" id="KAH0623758.1"/>
    </source>
</evidence>
<dbReference type="InterPro" id="IPR011598">
    <property type="entry name" value="bHLH_dom"/>
</dbReference>
<evidence type="ECO:0000256" key="2">
    <source>
        <dbReference type="ARBA" id="ARBA00023015"/>
    </source>
</evidence>
<organism evidence="8 9">
    <name type="scientific">Phrynosoma platyrhinos</name>
    <name type="common">Desert horned lizard</name>
    <dbReference type="NCBI Taxonomy" id="52577"/>
    <lineage>
        <taxon>Eukaryota</taxon>
        <taxon>Metazoa</taxon>
        <taxon>Chordata</taxon>
        <taxon>Craniata</taxon>
        <taxon>Vertebrata</taxon>
        <taxon>Euteleostomi</taxon>
        <taxon>Lepidosauria</taxon>
        <taxon>Squamata</taxon>
        <taxon>Bifurcata</taxon>
        <taxon>Unidentata</taxon>
        <taxon>Episquamata</taxon>
        <taxon>Toxicofera</taxon>
        <taxon>Iguania</taxon>
        <taxon>Phrynosomatidae</taxon>
        <taxon>Phrynosomatinae</taxon>
        <taxon>Phrynosoma</taxon>
    </lineage>
</organism>
<proteinExistence type="predicted"/>
<keyword evidence="3" id="KW-0238">DNA-binding</keyword>
<evidence type="ECO:0000256" key="4">
    <source>
        <dbReference type="ARBA" id="ARBA00023163"/>
    </source>
</evidence>
<evidence type="ECO:0000256" key="3">
    <source>
        <dbReference type="ARBA" id="ARBA00023125"/>
    </source>
</evidence>
<feature type="domain" description="BHLH" evidence="7">
    <location>
        <begin position="30"/>
        <end position="82"/>
    </location>
</feature>
<evidence type="ECO:0000256" key="5">
    <source>
        <dbReference type="ARBA" id="ARBA00023242"/>
    </source>
</evidence>
<dbReference type="Pfam" id="PF00010">
    <property type="entry name" value="HLH"/>
    <property type="match status" value="1"/>
</dbReference>
<keyword evidence="5" id="KW-0539">Nucleus</keyword>
<dbReference type="Gene3D" id="4.10.280.10">
    <property type="entry name" value="Helix-loop-helix DNA-binding domain"/>
    <property type="match status" value="1"/>
</dbReference>
<comment type="caution">
    <text evidence="8">The sequence shown here is derived from an EMBL/GenBank/DDBJ whole genome shotgun (WGS) entry which is preliminary data.</text>
</comment>
<protein>
    <recommendedName>
        <fullName evidence="7">BHLH domain-containing protein</fullName>
    </recommendedName>
</protein>
<dbReference type="SMART" id="SM00353">
    <property type="entry name" value="HLH"/>
    <property type="match status" value="1"/>
</dbReference>
<dbReference type="InterPro" id="IPR036638">
    <property type="entry name" value="HLH_DNA-bd_sf"/>
</dbReference>
<evidence type="ECO:0000259" key="7">
    <source>
        <dbReference type="PROSITE" id="PS50888"/>
    </source>
</evidence>
<name>A0ABQ7T2H9_PHRPL</name>
<reference evidence="8 9" key="1">
    <citation type="journal article" date="2022" name="Gigascience">
        <title>A chromosome-level genome assembly and annotation of the desert horned lizard, Phrynosoma platyrhinos, provides insight into chromosomal rearrangements among reptiles.</title>
        <authorList>
            <person name="Koochekian N."/>
            <person name="Ascanio A."/>
            <person name="Farleigh K."/>
            <person name="Card D.C."/>
            <person name="Schield D.R."/>
            <person name="Castoe T.A."/>
            <person name="Jezkova T."/>
        </authorList>
    </citation>
    <scope>NUCLEOTIDE SEQUENCE [LARGE SCALE GENOMIC DNA]</scope>
    <source>
        <strain evidence="8">NK-2021</strain>
    </source>
</reference>
<dbReference type="Proteomes" id="UP000826234">
    <property type="component" value="Unassembled WGS sequence"/>
</dbReference>
<dbReference type="EMBL" id="JAIPUX010001880">
    <property type="protein sequence ID" value="KAH0623758.1"/>
    <property type="molecule type" value="Genomic_DNA"/>
</dbReference>
<dbReference type="PANTHER" id="PTHR11969:SF13">
    <property type="entry name" value="MAX-INTERACTING PROTEIN 1"/>
    <property type="match status" value="1"/>
</dbReference>
<feature type="region of interest" description="Disordered" evidence="6">
    <location>
        <begin position="92"/>
        <end position="112"/>
    </location>
</feature>
<sequence>MDESRPVGETGLIVWMSVKRKVGFDSHSNLELSHEKSKEPNRRAHLRLCLERLKVLIPLGPDCTRHTTLGLLNKAKAHIKTVPLLLEYPDNTAQTSSCSSSSYGTSQHKDPV</sequence>
<keyword evidence="4" id="KW-0804">Transcription</keyword>
<evidence type="ECO:0000256" key="6">
    <source>
        <dbReference type="SAM" id="MobiDB-lite"/>
    </source>
</evidence>
<dbReference type="SUPFAM" id="SSF47459">
    <property type="entry name" value="HLH, helix-loop-helix DNA-binding domain"/>
    <property type="match status" value="1"/>
</dbReference>
<comment type="subcellular location">
    <subcellularLocation>
        <location evidence="1">Nucleus</location>
    </subcellularLocation>
</comment>
<keyword evidence="9" id="KW-1185">Reference proteome</keyword>
<dbReference type="PROSITE" id="PS50888">
    <property type="entry name" value="BHLH"/>
    <property type="match status" value="1"/>
</dbReference>